<feature type="region of interest" description="Disordered" evidence="1">
    <location>
        <begin position="41"/>
        <end position="71"/>
    </location>
</feature>
<feature type="compositionally biased region" description="Low complexity" evidence="1">
    <location>
        <begin position="136"/>
        <end position="153"/>
    </location>
</feature>
<evidence type="ECO:0000313" key="3">
    <source>
        <dbReference type="Proteomes" id="UP000784294"/>
    </source>
</evidence>
<accession>A0A3S5FFH2</accession>
<protein>
    <submittedName>
        <fullName evidence="2">Uncharacterized protein</fullName>
    </submittedName>
</protein>
<sequence>MSEHGAIASSAGPSASHSCVSEAPIAQLRRGQAFTVELNESAGAACSATPSVSTGRSDTHQRRRVLQPTSDVDLSRLDAKRHQLNDVNSSPARRASLALSQCVPTRLRQSLAERERRTQLRLEQLRRQNGRMHAKPATTTTMTTTTTPTRMTAQPSSRADKVGRVRRRSQEFTLSISFTSSSCSLARASSQKSPIHSPAPSGL</sequence>
<dbReference type="Proteomes" id="UP000784294">
    <property type="component" value="Unassembled WGS sequence"/>
</dbReference>
<keyword evidence="3" id="KW-1185">Reference proteome</keyword>
<evidence type="ECO:0000313" key="2">
    <source>
        <dbReference type="EMBL" id="VEL31766.1"/>
    </source>
</evidence>
<feature type="region of interest" description="Disordered" evidence="1">
    <location>
        <begin position="1"/>
        <end position="20"/>
    </location>
</feature>
<feature type="region of interest" description="Disordered" evidence="1">
    <location>
        <begin position="129"/>
        <end position="166"/>
    </location>
</feature>
<dbReference type="EMBL" id="CAAALY010126227">
    <property type="protein sequence ID" value="VEL31766.1"/>
    <property type="molecule type" value="Genomic_DNA"/>
</dbReference>
<feature type="compositionally biased region" description="Low complexity" evidence="1">
    <location>
        <begin position="180"/>
        <end position="193"/>
    </location>
</feature>
<organism evidence="2 3">
    <name type="scientific">Protopolystoma xenopodis</name>
    <dbReference type="NCBI Taxonomy" id="117903"/>
    <lineage>
        <taxon>Eukaryota</taxon>
        <taxon>Metazoa</taxon>
        <taxon>Spiralia</taxon>
        <taxon>Lophotrochozoa</taxon>
        <taxon>Platyhelminthes</taxon>
        <taxon>Monogenea</taxon>
        <taxon>Polyopisthocotylea</taxon>
        <taxon>Polystomatidea</taxon>
        <taxon>Polystomatidae</taxon>
        <taxon>Protopolystoma</taxon>
    </lineage>
</organism>
<gene>
    <name evidence="2" type="ORF">PXEA_LOCUS25206</name>
</gene>
<feature type="region of interest" description="Disordered" evidence="1">
    <location>
        <begin position="180"/>
        <end position="203"/>
    </location>
</feature>
<comment type="caution">
    <text evidence="2">The sequence shown here is derived from an EMBL/GenBank/DDBJ whole genome shotgun (WGS) entry which is preliminary data.</text>
</comment>
<feature type="non-terminal residue" evidence="2">
    <location>
        <position position="203"/>
    </location>
</feature>
<dbReference type="AlphaFoldDB" id="A0A3S5FFH2"/>
<evidence type="ECO:0000256" key="1">
    <source>
        <dbReference type="SAM" id="MobiDB-lite"/>
    </source>
</evidence>
<proteinExistence type="predicted"/>
<reference evidence="2" key="1">
    <citation type="submission" date="2018-11" db="EMBL/GenBank/DDBJ databases">
        <authorList>
            <consortium name="Pathogen Informatics"/>
        </authorList>
    </citation>
    <scope>NUCLEOTIDE SEQUENCE</scope>
</reference>
<name>A0A3S5FFH2_9PLAT</name>